<dbReference type="EMBL" id="FTNR01000040">
    <property type="protein sequence ID" value="SIS21745.1"/>
    <property type="molecule type" value="Genomic_DNA"/>
</dbReference>
<organism evidence="2 3">
    <name type="scientific">Natronorubrum thiooxidans</name>
    <dbReference type="NCBI Taxonomy" id="308853"/>
    <lineage>
        <taxon>Archaea</taxon>
        <taxon>Methanobacteriati</taxon>
        <taxon>Methanobacteriota</taxon>
        <taxon>Stenosarchaea group</taxon>
        <taxon>Halobacteria</taxon>
        <taxon>Halobacteriales</taxon>
        <taxon>Natrialbaceae</taxon>
        <taxon>Natronorubrum</taxon>
    </lineage>
</organism>
<accession>A0A1N7HA31</accession>
<gene>
    <name evidence="2" type="ORF">SAMN05421752_14010</name>
</gene>
<name>A0A1N7HA31_9EURY</name>
<protein>
    <submittedName>
        <fullName evidence="2">Uncharacterized protein</fullName>
    </submittedName>
</protein>
<feature type="region of interest" description="Disordered" evidence="1">
    <location>
        <begin position="170"/>
        <end position="214"/>
    </location>
</feature>
<proteinExistence type="predicted"/>
<evidence type="ECO:0000313" key="3">
    <source>
        <dbReference type="Proteomes" id="UP000185936"/>
    </source>
</evidence>
<evidence type="ECO:0000313" key="2">
    <source>
        <dbReference type="EMBL" id="SIS21745.1"/>
    </source>
</evidence>
<keyword evidence="3" id="KW-1185">Reference proteome</keyword>
<dbReference type="RefSeq" id="WP_143823978.1">
    <property type="nucleotide sequence ID" value="NZ_FTNR01000040.1"/>
</dbReference>
<sequence>MSKGKLTRRVALGMIAAGALVTVSETLGFSSVTLNRGYNINVAGDPEDELLGLHDVTDSNQSISISNEDDEATVFRITDNYGGFELSDIQVSVIGLEPNGDPNGLEATIQSSSIRDYDVILKCNGMESSSSESYFVELNFFASDDHVSIDADRTTSRQISIDCSYDYDDSSSYKDAESGDGAQPSDPEGTIENPGSVSEKDGESANIESGGGEAGKVGYSLPTVPLSNNYELEVVVSDIKGPWNVDVVNENGVTLAGPFGLSSGENTFEISGDDATDIASNRDNLYLIIEQGSSGNQNVSIDYINLREA</sequence>
<reference evidence="3" key="1">
    <citation type="submission" date="2017-01" db="EMBL/GenBank/DDBJ databases">
        <authorList>
            <person name="Varghese N."/>
            <person name="Submissions S."/>
        </authorList>
    </citation>
    <scope>NUCLEOTIDE SEQUENCE [LARGE SCALE GENOMIC DNA]</scope>
    <source>
        <strain evidence="3">type strain: HArc-</strain>
    </source>
</reference>
<dbReference type="AlphaFoldDB" id="A0A1N7HA31"/>
<evidence type="ECO:0000256" key="1">
    <source>
        <dbReference type="SAM" id="MobiDB-lite"/>
    </source>
</evidence>
<dbReference type="Proteomes" id="UP000185936">
    <property type="component" value="Unassembled WGS sequence"/>
</dbReference>